<evidence type="ECO:0000313" key="3">
    <source>
        <dbReference type="Proteomes" id="UP000215914"/>
    </source>
</evidence>
<protein>
    <submittedName>
        <fullName evidence="2">Uncharacterized protein</fullName>
    </submittedName>
</protein>
<feature type="compositionally biased region" description="Polar residues" evidence="1">
    <location>
        <begin position="1"/>
        <end position="20"/>
    </location>
</feature>
<sequence length="88" mass="10244">MADANNYFQEDGTSSKLETLQKQHKKKTEKIHELKNQIESLKSRLDETKNVVSKGSDESMKKLSENYNQLRDEYNLLLGQKSNKKQVN</sequence>
<organism evidence="2 3">
    <name type="scientific">Helianthus annuus</name>
    <name type="common">Common sunflower</name>
    <dbReference type="NCBI Taxonomy" id="4232"/>
    <lineage>
        <taxon>Eukaryota</taxon>
        <taxon>Viridiplantae</taxon>
        <taxon>Streptophyta</taxon>
        <taxon>Embryophyta</taxon>
        <taxon>Tracheophyta</taxon>
        <taxon>Spermatophyta</taxon>
        <taxon>Magnoliopsida</taxon>
        <taxon>eudicotyledons</taxon>
        <taxon>Gunneridae</taxon>
        <taxon>Pentapetalae</taxon>
        <taxon>asterids</taxon>
        <taxon>campanulids</taxon>
        <taxon>Asterales</taxon>
        <taxon>Asteraceae</taxon>
        <taxon>Asteroideae</taxon>
        <taxon>Heliantheae alliance</taxon>
        <taxon>Heliantheae</taxon>
        <taxon>Helianthus</taxon>
    </lineage>
</organism>
<dbReference type="EMBL" id="MNCJ02000328">
    <property type="protein sequence ID" value="KAF5773246.1"/>
    <property type="molecule type" value="Genomic_DNA"/>
</dbReference>
<keyword evidence="3" id="KW-1185">Reference proteome</keyword>
<reference evidence="2" key="2">
    <citation type="submission" date="2020-06" db="EMBL/GenBank/DDBJ databases">
        <title>Helianthus annuus Genome sequencing and assembly Release 2.</title>
        <authorList>
            <person name="Gouzy J."/>
            <person name="Langlade N."/>
            <person name="Munos S."/>
        </authorList>
    </citation>
    <scope>NUCLEOTIDE SEQUENCE</scope>
    <source>
        <tissue evidence="2">Leaves</tissue>
    </source>
</reference>
<dbReference type="Gramene" id="mRNA:HanXRQr2_Chr13g0586541">
    <property type="protein sequence ID" value="mRNA:HanXRQr2_Chr13g0586541"/>
    <property type="gene ID" value="HanXRQr2_Chr13g0586541"/>
</dbReference>
<comment type="caution">
    <text evidence="2">The sequence shown here is derived from an EMBL/GenBank/DDBJ whole genome shotgun (WGS) entry which is preliminary data.</text>
</comment>
<evidence type="ECO:0000256" key="1">
    <source>
        <dbReference type="SAM" id="MobiDB-lite"/>
    </source>
</evidence>
<dbReference type="AlphaFoldDB" id="A0A9K3HBJ3"/>
<gene>
    <name evidence="2" type="ORF">HanXRQr2_Chr13g0586541</name>
</gene>
<evidence type="ECO:0000313" key="2">
    <source>
        <dbReference type="EMBL" id="KAF5773246.1"/>
    </source>
</evidence>
<dbReference type="Proteomes" id="UP000215914">
    <property type="component" value="Unassembled WGS sequence"/>
</dbReference>
<feature type="region of interest" description="Disordered" evidence="1">
    <location>
        <begin position="1"/>
        <end position="32"/>
    </location>
</feature>
<reference evidence="2" key="1">
    <citation type="journal article" date="2017" name="Nature">
        <title>The sunflower genome provides insights into oil metabolism, flowering and Asterid evolution.</title>
        <authorList>
            <person name="Badouin H."/>
            <person name="Gouzy J."/>
            <person name="Grassa C.J."/>
            <person name="Murat F."/>
            <person name="Staton S.E."/>
            <person name="Cottret L."/>
            <person name="Lelandais-Briere C."/>
            <person name="Owens G.L."/>
            <person name="Carrere S."/>
            <person name="Mayjonade B."/>
            <person name="Legrand L."/>
            <person name="Gill N."/>
            <person name="Kane N.C."/>
            <person name="Bowers J.E."/>
            <person name="Hubner S."/>
            <person name="Bellec A."/>
            <person name="Berard A."/>
            <person name="Berges H."/>
            <person name="Blanchet N."/>
            <person name="Boniface M.C."/>
            <person name="Brunel D."/>
            <person name="Catrice O."/>
            <person name="Chaidir N."/>
            <person name="Claudel C."/>
            <person name="Donnadieu C."/>
            <person name="Faraut T."/>
            <person name="Fievet G."/>
            <person name="Helmstetter N."/>
            <person name="King M."/>
            <person name="Knapp S.J."/>
            <person name="Lai Z."/>
            <person name="Le Paslier M.C."/>
            <person name="Lippi Y."/>
            <person name="Lorenzon L."/>
            <person name="Mandel J.R."/>
            <person name="Marage G."/>
            <person name="Marchand G."/>
            <person name="Marquand E."/>
            <person name="Bret-Mestries E."/>
            <person name="Morien E."/>
            <person name="Nambeesan S."/>
            <person name="Nguyen T."/>
            <person name="Pegot-Espagnet P."/>
            <person name="Pouilly N."/>
            <person name="Raftis F."/>
            <person name="Sallet E."/>
            <person name="Schiex T."/>
            <person name="Thomas J."/>
            <person name="Vandecasteele C."/>
            <person name="Vares D."/>
            <person name="Vear F."/>
            <person name="Vautrin S."/>
            <person name="Crespi M."/>
            <person name="Mangin B."/>
            <person name="Burke J.M."/>
            <person name="Salse J."/>
            <person name="Munos S."/>
            <person name="Vincourt P."/>
            <person name="Rieseberg L.H."/>
            <person name="Langlade N.B."/>
        </authorList>
    </citation>
    <scope>NUCLEOTIDE SEQUENCE</scope>
    <source>
        <tissue evidence="2">Leaves</tissue>
    </source>
</reference>
<proteinExistence type="predicted"/>
<accession>A0A9K3HBJ3</accession>
<name>A0A9K3HBJ3_HELAN</name>